<evidence type="ECO:0000313" key="1">
    <source>
        <dbReference type="EMBL" id="AKA62052.1"/>
    </source>
</evidence>
<dbReference type="RefSeq" id="YP_009195608.1">
    <property type="nucleotide sequence ID" value="NC_028762.1"/>
</dbReference>
<gene>
    <name evidence="1" type="ORF">Pm5461_186</name>
</gene>
<accession>A0A0G2SSR0</accession>
<name>A0A0G2SSR0_9CAUD</name>
<reference evidence="1 2" key="1">
    <citation type="submission" date="2015-03" db="EMBL/GenBank/DDBJ databases">
        <authorList>
            <person name="Melo L.D.R."/>
            <person name="Veiga P."/>
            <person name="Cerca N."/>
            <person name="Kropinski A.M."/>
            <person name="Azeredo J."/>
            <person name="Almeida C."/>
            <person name="Sillankorva S."/>
        </authorList>
    </citation>
    <scope>NUCLEOTIDE SEQUENCE [LARGE SCALE GENOMIC DNA]</scope>
</reference>
<dbReference type="EMBL" id="KP890823">
    <property type="protein sequence ID" value="AKA62052.1"/>
    <property type="molecule type" value="Genomic_DNA"/>
</dbReference>
<dbReference type="Proteomes" id="UP000202749">
    <property type="component" value="Segment"/>
</dbReference>
<protein>
    <submittedName>
        <fullName evidence="1">Uncharacterized protein</fullName>
    </submittedName>
</protein>
<proteinExistence type="predicted"/>
<dbReference type="GeneID" id="26622734"/>
<keyword evidence="2" id="KW-1185">Reference proteome</keyword>
<dbReference type="KEGG" id="vg:26622734"/>
<organism evidence="1 2">
    <name type="scientific">Proteus phage vB_PmiM_Pm5461</name>
    <dbReference type="NCBI Taxonomy" id="1636250"/>
    <lineage>
        <taxon>Viruses</taxon>
        <taxon>Duplodnaviria</taxon>
        <taxon>Heunggongvirae</taxon>
        <taxon>Uroviricota</taxon>
        <taxon>Caudoviricetes</taxon>
        <taxon>Pantevenvirales</taxon>
        <taxon>Straboviridae</taxon>
        <taxon>Bragavirus</taxon>
        <taxon>Bragavirus pm5461</taxon>
    </lineage>
</organism>
<evidence type="ECO:0000313" key="2">
    <source>
        <dbReference type="Proteomes" id="UP000202749"/>
    </source>
</evidence>
<sequence>MVILNIDGSTCRLYGDILSDECSCKIEEFIDSFCDNGGFNIVQDFDRISSIDLDEMLSSNIIGNTSIRIDIKVGENFVISKFGKIFRK</sequence>